<dbReference type="VEuPathDB" id="TrichDB:TVAG_299540"/>
<evidence type="ECO:0000256" key="2">
    <source>
        <dbReference type="ARBA" id="ARBA00022840"/>
    </source>
</evidence>
<protein>
    <submittedName>
        <fullName evidence="6">CAMK family protein kinase</fullName>
    </submittedName>
</protein>
<evidence type="ECO:0000256" key="3">
    <source>
        <dbReference type="PROSITE-ProRule" id="PRU10141"/>
    </source>
</evidence>
<sequence length="332" mass="37810">MESKKREASNQKRIRVPAQVGKYKIIGTIGKGAFAVVALGIDAKTNTKVAVKILDREFVTQQNIIYYLENELRLCSRFNHPNIVKVYDIIYEPDIIMIVMEYAQNGDLQSLFNKGVHFAYEEQLNITVQILDALAYLHKRGISHRDIKPENILFDEDMRPKLIDFGLSKENSSSLQTFCGTPLYIAPEIVKGESYDGKKSDMWALGVTLNILACGKYPWAVKSEAQLFRYMQEGRLQILTGASGILGMIIDKCLAVNPNERPSSEELLKMIDHMKNKNQIIGKIKFQKKTITEDCLPKLQLKNVNARHANSNQQMFEVRSALNFKNIHVEEL</sequence>
<keyword evidence="1 3" id="KW-0547">Nucleotide-binding</keyword>
<dbReference type="AlphaFoldDB" id="A2FE66"/>
<dbReference type="GO" id="GO:0051726">
    <property type="term" value="P:regulation of cell cycle"/>
    <property type="evidence" value="ECO:0000318"/>
    <property type="project" value="GO_Central"/>
</dbReference>
<feature type="domain" description="Protein kinase" evidence="5">
    <location>
        <begin position="23"/>
        <end position="276"/>
    </location>
</feature>
<organism evidence="6 7">
    <name type="scientific">Trichomonas vaginalis (strain ATCC PRA-98 / G3)</name>
    <dbReference type="NCBI Taxonomy" id="412133"/>
    <lineage>
        <taxon>Eukaryota</taxon>
        <taxon>Metamonada</taxon>
        <taxon>Parabasalia</taxon>
        <taxon>Trichomonadida</taxon>
        <taxon>Trichomonadidae</taxon>
        <taxon>Trichomonas</taxon>
    </lineage>
</organism>
<dbReference type="SUPFAM" id="SSF56112">
    <property type="entry name" value="Protein kinase-like (PK-like)"/>
    <property type="match status" value="1"/>
</dbReference>
<feature type="binding site" evidence="3">
    <location>
        <position position="52"/>
    </location>
    <ligand>
        <name>ATP</name>
        <dbReference type="ChEBI" id="CHEBI:30616"/>
    </ligand>
</feature>
<dbReference type="InterPro" id="IPR017441">
    <property type="entry name" value="Protein_kinase_ATP_BS"/>
</dbReference>
<evidence type="ECO:0000313" key="7">
    <source>
        <dbReference type="Proteomes" id="UP000001542"/>
    </source>
</evidence>
<dbReference type="PROSITE" id="PS50011">
    <property type="entry name" value="PROTEIN_KINASE_DOM"/>
    <property type="match status" value="1"/>
</dbReference>
<dbReference type="STRING" id="5722.A2FE66"/>
<keyword evidence="7" id="KW-1185">Reference proteome</keyword>
<comment type="similarity">
    <text evidence="4">Belongs to the protein kinase superfamily.</text>
</comment>
<keyword evidence="2 3" id="KW-0067">ATP-binding</keyword>
<dbReference type="KEGG" id="tva:4754568"/>
<dbReference type="PANTHER" id="PTHR24346">
    <property type="entry name" value="MAP/MICROTUBULE AFFINITY-REGULATING KINASE"/>
    <property type="match status" value="1"/>
</dbReference>
<dbReference type="VEuPathDB" id="TrichDB:TVAGG3_0706300"/>
<dbReference type="eggNOG" id="KOG0586">
    <property type="taxonomic scope" value="Eukaryota"/>
</dbReference>
<evidence type="ECO:0000259" key="5">
    <source>
        <dbReference type="PROSITE" id="PS50011"/>
    </source>
</evidence>
<name>A2FE66_TRIV3</name>
<dbReference type="EMBL" id="DS113743">
    <property type="protein sequence ID" value="EAX96795.1"/>
    <property type="molecule type" value="Genomic_DNA"/>
</dbReference>
<dbReference type="FunFam" id="1.10.510.10:FF:000578">
    <property type="entry name" value="CAMK family protein kinase"/>
    <property type="match status" value="1"/>
</dbReference>
<dbReference type="FunFam" id="3.30.200.20:FF:000042">
    <property type="entry name" value="Aurora kinase A"/>
    <property type="match status" value="1"/>
</dbReference>
<accession>A2FE66</accession>
<dbReference type="OrthoDB" id="541276at2759"/>
<dbReference type="PANTHER" id="PTHR24346:SF30">
    <property type="entry name" value="MATERNAL EMBRYONIC LEUCINE ZIPPER KINASE"/>
    <property type="match status" value="1"/>
</dbReference>
<evidence type="ECO:0000313" key="6">
    <source>
        <dbReference type="EMBL" id="EAX96795.1"/>
    </source>
</evidence>
<keyword evidence="6" id="KW-0418">Kinase</keyword>
<dbReference type="SMART" id="SM00220">
    <property type="entry name" value="S_TKc"/>
    <property type="match status" value="1"/>
</dbReference>
<dbReference type="RefSeq" id="XP_001309725.1">
    <property type="nucleotide sequence ID" value="XM_001309724.1"/>
</dbReference>
<dbReference type="PROSITE" id="PS00107">
    <property type="entry name" value="PROTEIN_KINASE_ATP"/>
    <property type="match status" value="1"/>
</dbReference>
<reference evidence="6" key="1">
    <citation type="submission" date="2006-10" db="EMBL/GenBank/DDBJ databases">
        <authorList>
            <person name="Amadeo P."/>
            <person name="Zhao Q."/>
            <person name="Wortman J."/>
            <person name="Fraser-Liggett C."/>
            <person name="Carlton J."/>
        </authorList>
    </citation>
    <scope>NUCLEOTIDE SEQUENCE</scope>
    <source>
        <strain evidence="6">G3</strain>
    </source>
</reference>
<keyword evidence="4" id="KW-0723">Serine/threonine-protein kinase</keyword>
<dbReference type="InterPro" id="IPR000719">
    <property type="entry name" value="Prot_kinase_dom"/>
</dbReference>
<dbReference type="GO" id="GO:0005524">
    <property type="term" value="F:ATP binding"/>
    <property type="evidence" value="ECO:0007669"/>
    <property type="project" value="UniProtKB-UniRule"/>
</dbReference>
<gene>
    <name evidence="6" type="ORF">TVAG_299540</name>
</gene>
<evidence type="ECO:0000256" key="1">
    <source>
        <dbReference type="ARBA" id="ARBA00022741"/>
    </source>
</evidence>
<evidence type="ECO:0000256" key="4">
    <source>
        <dbReference type="RuleBase" id="RU000304"/>
    </source>
</evidence>
<dbReference type="PROSITE" id="PS00108">
    <property type="entry name" value="PROTEIN_KINASE_ST"/>
    <property type="match status" value="1"/>
</dbReference>
<dbReference type="GO" id="GO:0004674">
    <property type="term" value="F:protein serine/threonine kinase activity"/>
    <property type="evidence" value="ECO:0000318"/>
    <property type="project" value="GO_Central"/>
</dbReference>
<dbReference type="InterPro" id="IPR008271">
    <property type="entry name" value="Ser/Thr_kinase_AS"/>
</dbReference>
<reference evidence="6" key="2">
    <citation type="journal article" date="2007" name="Science">
        <title>Draft genome sequence of the sexually transmitted pathogen Trichomonas vaginalis.</title>
        <authorList>
            <person name="Carlton J.M."/>
            <person name="Hirt R.P."/>
            <person name="Silva J.C."/>
            <person name="Delcher A.L."/>
            <person name="Schatz M."/>
            <person name="Zhao Q."/>
            <person name="Wortman J.R."/>
            <person name="Bidwell S.L."/>
            <person name="Alsmark U.C.M."/>
            <person name="Besteiro S."/>
            <person name="Sicheritz-Ponten T."/>
            <person name="Noel C.J."/>
            <person name="Dacks J.B."/>
            <person name="Foster P.G."/>
            <person name="Simillion C."/>
            <person name="Van de Peer Y."/>
            <person name="Miranda-Saavedra D."/>
            <person name="Barton G.J."/>
            <person name="Westrop G.D."/>
            <person name="Mueller S."/>
            <person name="Dessi D."/>
            <person name="Fiori P.L."/>
            <person name="Ren Q."/>
            <person name="Paulsen I."/>
            <person name="Zhang H."/>
            <person name="Bastida-Corcuera F.D."/>
            <person name="Simoes-Barbosa A."/>
            <person name="Brown M.T."/>
            <person name="Hayes R.D."/>
            <person name="Mukherjee M."/>
            <person name="Okumura C.Y."/>
            <person name="Schneider R."/>
            <person name="Smith A.J."/>
            <person name="Vanacova S."/>
            <person name="Villalvazo M."/>
            <person name="Haas B.J."/>
            <person name="Pertea M."/>
            <person name="Feldblyum T.V."/>
            <person name="Utterback T.R."/>
            <person name="Shu C.L."/>
            <person name="Osoegawa K."/>
            <person name="de Jong P.J."/>
            <person name="Hrdy I."/>
            <person name="Horvathova L."/>
            <person name="Zubacova Z."/>
            <person name="Dolezal P."/>
            <person name="Malik S.B."/>
            <person name="Logsdon J.M. Jr."/>
            <person name="Henze K."/>
            <person name="Gupta A."/>
            <person name="Wang C.C."/>
            <person name="Dunne R.L."/>
            <person name="Upcroft J.A."/>
            <person name="Upcroft P."/>
            <person name="White O."/>
            <person name="Salzberg S.L."/>
            <person name="Tang P."/>
            <person name="Chiu C.-H."/>
            <person name="Lee Y.-S."/>
            <person name="Embley T.M."/>
            <person name="Coombs G.H."/>
            <person name="Mottram J.C."/>
            <person name="Tachezy J."/>
            <person name="Fraser-Liggett C.M."/>
            <person name="Johnson P.J."/>
        </authorList>
    </citation>
    <scope>NUCLEOTIDE SEQUENCE [LARGE SCALE GENOMIC DNA]</scope>
    <source>
        <strain evidence="6">G3</strain>
    </source>
</reference>
<dbReference type="InParanoid" id="A2FE66"/>
<dbReference type="SMR" id="A2FE66"/>
<dbReference type="InterPro" id="IPR011009">
    <property type="entry name" value="Kinase-like_dom_sf"/>
</dbReference>
<dbReference type="Proteomes" id="UP000001542">
    <property type="component" value="Unassembled WGS sequence"/>
</dbReference>
<proteinExistence type="inferred from homology"/>
<dbReference type="Pfam" id="PF00069">
    <property type="entry name" value="Pkinase"/>
    <property type="match status" value="1"/>
</dbReference>
<keyword evidence="6" id="KW-0808">Transferase</keyword>
<dbReference type="Gene3D" id="1.10.510.10">
    <property type="entry name" value="Transferase(Phosphotransferase) domain 1"/>
    <property type="match status" value="1"/>
</dbReference>